<comment type="catalytic activity">
    <reaction evidence="14">
        <text>L-aspartate(in) + sulfate(out) = L-aspartate(out) + sulfate(in)</text>
        <dbReference type="Rhea" id="RHEA:73395"/>
        <dbReference type="ChEBI" id="CHEBI:16189"/>
        <dbReference type="ChEBI" id="CHEBI:29991"/>
    </reaction>
</comment>
<comment type="function">
    <text evidence="25">Antiporter that transports inorganic anions (sulfate, sulfite, thiosulfate and phosphate) and, to a lesser extent, a variety of dicarboxylates (e.g. malonate, malate and citramalate) and, even more so, aspartate. The sulfate/sulfate exchange is much higher than the phosphate/phosphate and malate/malate exchanges. The transport affinities is higher for sulfate and thiosulfate than for any other substrate. May catalyze the export of sulfite and thiosulfate (the hydrogen sulfide degradation products) from the mitochondria, thereby modulating the level of the hydrogen sulfide. Also may mediate a very low unidirectional transport of sulfate, phosphate and (S)-malate.</text>
</comment>
<keyword evidence="3 31" id="KW-0813">Transport</keyword>
<dbReference type="PANTHER" id="PTHR45618">
    <property type="entry name" value="MITOCHONDRIAL DICARBOXYLATE CARRIER-RELATED"/>
    <property type="match status" value="1"/>
</dbReference>
<dbReference type="AlphaFoldDB" id="A0AAV7NJS7"/>
<comment type="catalytic activity">
    <reaction evidence="18">
        <text>(S,S)-tartrate(in) + sulfate(out) = (S,S)-tartrate(out) + sulfate(in)</text>
        <dbReference type="Rhea" id="RHEA:73407"/>
        <dbReference type="ChEBI" id="CHEBI:16189"/>
        <dbReference type="ChEBI" id="CHEBI:30927"/>
    </reaction>
</comment>
<evidence type="ECO:0000256" key="4">
    <source>
        <dbReference type="ARBA" id="ARBA00022692"/>
    </source>
</evidence>
<evidence type="ECO:0000313" key="33">
    <source>
        <dbReference type="Proteomes" id="UP001066276"/>
    </source>
</evidence>
<evidence type="ECO:0000256" key="11">
    <source>
        <dbReference type="ARBA" id="ARBA00035807"/>
    </source>
</evidence>
<dbReference type="Proteomes" id="UP001066276">
    <property type="component" value="Chromosome 8"/>
</dbReference>
<gene>
    <name evidence="32" type="ORF">NDU88_002853</name>
</gene>
<comment type="subcellular location">
    <subcellularLocation>
        <location evidence="1">Mitochondrion inner membrane</location>
        <topology evidence="1">Multi-pass membrane protein</topology>
    </subcellularLocation>
</comment>
<evidence type="ECO:0000256" key="6">
    <source>
        <dbReference type="ARBA" id="ARBA00022792"/>
    </source>
</evidence>
<evidence type="ECO:0000256" key="14">
    <source>
        <dbReference type="ARBA" id="ARBA00036015"/>
    </source>
</evidence>
<dbReference type="InterPro" id="IPR002067">
    <property type="entry name" value="MCP"/>
</dbReference>
<organism evidence="32 33">
    <name type="scientific">Pleurodeles waltl</name>
    <name type="common">Iberian ribbed newt</name>
    <dbReference type="NCBI Taxonomy" id="8319"/>
    <lineage>
        <taxon>Eukaryota</taxon>
        <taxon>Metazoa</taxon>
        <taxon>Chordata</taxon>
        <taxon>Craniata</taxon>
        <taxon>Vertebrata</taxon>
        <taxon>Euteleostomi</taxon>
        <taxon>Amphibia</taxon>
        <taxon>Batrachia</taxon>
        <taxon>Caudata</taxon>
        <taxon>Salamandroidea</taxon>
        <taxon>Salamandridae</taxon>
        <taxon>Pleurodelinae</taxon>
        <taxon>Pleurodeles</taxon>
    </lineage>
</organism>
<comment type="catalytic activity">
    <reaction evidence="11">
        <text>(3R)-citramalate(in) + sulfate(out) = (3R)-citramalate(out) + sulfate(in)</text>
        <dbReference type="Rhea" id="RHEA:73227"/>
        <dbReference type="ChEBI" id="CHEBI:16189"/>
        <dbReference type="ChEBI" id="CHEBI:30934"/>
    </reaction>
</comment>
<proteinExistence type="inferred from homology"/>
<comment type="catalytic activity">
    <reaction evidence="29">
        <text>sulfite(in) + sulfate(out) = sulfite(out) + sulfate(in)</text>
        <dbReference type="Rhea" id="RHEA:73207"/>
        <dbReference type="ChEBI" id="CHEBI:16189"/>
        <dbReference type="ChEBI" id="CHEBI:17359"/>
    </reaction>
</comment>
<evidence type="ECO:0000313" key="32">
    <source>
        <dbReference type="EMBL" id="KAJ1114618.1"/>
    </source>
</evidence>
<comment type="catalytic activity">
    <reaction evidence="26">
        <text>sulfate(out) + phosphate(in) = sulfate(in) + phosphate(out)</text>
        <dbReference type="Rhea" id="RHEA:71631"/>
        <dbReference type="ChEBI" id="CHEBI:16189"/>
        <dbReference type="ChEBI" id="CHEBI:43474"/>
    </reaction>
</comment>
<evidence type="ECO:0000256" key="29">
    <source>
        <dbReference type="ARBA" id="ARBA00052901"/>
    </source>
</evidence>
<name>A0AAV7NJS7_PLEWA</name>
<evidence type="ECO:0000256" key="21">
    <source>
        <dbReference type="ARBA" id="ARBA00036759"/>
    </source>
</evidence>
<dbReference type="GO" id="GO:0005743">
    <property type="term" value="C:mitochondrial inner membrane"/>
    <property type="evidence" value="ECO:0007669"/>
    <property type="project" value="UniProtKB-SubCell"/>
</dbReference>
<evidence type="ECO:0000256" key="13">
    <source>
        <dbReference type="ARBA" id="ARBA00035985"/>
    </source>
</evidence>
<evidence type="ECO:0000256" key="5">
    <source>
        <dbReference type="ARBA" id="ARBA00022737"/>
    </source>
</evidence>
<dbReference type="GO" id="GO:0055085">
    <property type="term" value="P:transmembrane transport"/>
    <property type="evidence" value="ECO:0007669"/>
    <property type="project" value="InterPro"/>
</dbReference>
<dbReference type="PROSITE" id="PS50920">
    <property type="entry name" value="SOLCAR"/>
    <property type="match status" value="3"/>
</dbReference>
<comment type="catalytic activity">
    <reaction evidence="27">
        <text>sulfate(out) + succinate(in) = sulfate(in) + succinate(out)</text>
        <dbReference type="Rhea" id="RHEA:73411"/>
        <dbReference type="ChEBI" id="CHEBI:16189"/>
        <dbReference type="ChEBI" id="CHEBI:30031"/>
    </reaction>
</comment>
<dbReference type="FunFam" id="1.50.40.10:FF:000006">
    <property type="entry name" value="brain mitochondrial carrier protein 1 isoform X1"/>
    <property type="match status" value="1"/>
</dbReference>
<comment type="catalytic activity">
    <reaction evidence="21">
        <text>(S)-malate(out) = (S)-malate(in)</text>
        <dbReference type="Rhea" id="RHEA:74555"/>
        <dbReference type="ChEBI" id="CHEBI:15589"/>
    </reaction>
</comment>
<dbReference type="InterPro" id="IPR018108">
    <property type="entry name" value="MCP_transmembrane"/>
</dbReference>
<evidence type="ECO:0000256" key="20">
    <source>
        <dbReference type="ARBA" id="ARBA00036751"/>
    </source>
</evidence>
<comment type="catalytic activity">
    <reaction evidence="19">
        <text>phosphate(in) = phosphate(out)</text>
        <dbReference type="Rhea" id="RHEA:32823"/>
        <dbReference type="ChEBI" id="CHEBI:43474"/>
    </reaction>
</comment>
<comment type="catalytic activity">
    <reaction evidence="15">
        <text>(3S)-citramalate(in) + sulfate(out) = (3S)-citramalate(out) + sulfate(in)</text>
        <dbReference type="Rhea" id="RHEA:73223"/>
        <dbReference type="ChEBI" id="CHEBI:16189"/>
        <dbReference type="ChEBI" id="CHEBI:30936"/>
    </reaction>
</comment>
<keyword evidence="4 30" id="KW-0812">Transmembrane</keyword>
<comment type="catalytic activity">
    <reaction evidence="12">
        <text>sulfate(in) = sulfate(out)</text>
        <dbReference type="Rhea" id="RHEA:34983"/>
        <dbReference type="ChEBI" id="CHEBI:16189"/>
    </reaction>
</comment>
<keyword evidence="33" id="KW-1185">Reference proteome</keyword>
<evidence type="ECO:0000256" key="31">
    <source>
        <dbReference type="RuleBase" id="RU000488"/>
    </source>
</evidence>
<evidence type="ECO:0000256" key="26">
    <source>
        <dbReference type="ARBA" id="ARBA00050259"/>
    </source>
</evidence>
<evidence type="ECO:0000256" key="27">
    <source>
        <dbReference type="ARBA" id="ARBA00052073"/>
    </source>
</evidence>
<evidence type="ECO:0000256" key="17">
    <source>
        <dbReference type="ARBA" id="ARBA00036514"/>
    </source>
</evidence>
<protein>
    <recommendedName>
        <fullName evidence="23">Kidney mitochondrial carrier protein 1</fullName>
    </recommendedName>
    <alternativeName>
        <fullName evidence="24">Solute carrier family 25 member 30</fullName>
    </alternativeName>
</protein>
<comment type="catalytic activity">
    <reaction evidence="10">
        <text>maleate(in) + sulfate(out) = maleate(out) + sulfate(in)</text>
        <dbReference type="Rhea" id="RHEA:73199"/>
        <dbReference type="ChEBI" id="CHEBI:16189"/>
        <dbReference type="ChEBI" id="CHEBI:30780"/>
    </reaction>
</comment>
<evidence type="ECO:0000256" key="19">
    <source>
        <dbReference type="ARBA" id="ARBA00036616"/>
    </source>
</evidence>
<evidence type="ECO:0000256" key="18">
    <source>
        <dbReference type="ARBA" id="ARBA00036586"/>
    </source>
</evidence>
<reference evidence="32" key="1">
    <citation type="journal article" date="2022" name="bioRxiv">
        <title>Sequencing and chromosome-scale assembly of the giantPleurodeles waltlgenome.</title>
        <authorList>
            <person name="Brown T."/>
            <person name="Elewa A."/>
            <person name="Iarovenko S."/>
            <person name="Subramanian E."/>
            <person name="Araus A.J."/>
            <person name="Petzold A."/>
            <person name="Susuki M."/>
            <person name="Suzuki K.-i.T."/>
            <person name="Hayashi T."/>
            <person name="Toyoda A."/>
            <person name="Oliveira C."/>
            <person name="Osipova E."/>
            <person name="Leigh N.D."/>
            <person name="Simon A."/>
            <person name="Yun M.H."/>
        </authorList>
    </citation>
    <scope>NUCLEOTIDE SEQUENCE</scope>
    <source>
        <strain evidence="32">20211129_DDA</strain>
        <tissue evidence="32">Liver</tissue>
    </source>
</reference>
<evidence type="ECO:0000256" key="28">
    <source>
        <dbReference type="ARBA" id="ARBA00052829"/>
    </source>
</evidence>
<evidence type="ECO:0000256" key="22">
    <source>
        <dbReference type="ARBA" id="ARBA00037004"/>
    </source>
</evidence>
<comment type="catalytic activity">
    <reaction evidence="22">
        <text>(S)-malate(in) + sulfate(out) = (S)-malate(out) + sulfate(in)</text>
        <dbReference type="Rhea" id="RHEA:71615"/>
        <dbReference type="ChEBI" id="CHEBI:15589"/>
        <dbReference type="ChEBI" id="CHEBI:16189"/>
    </reaction>
</comment>
<evidence type="ECO:0000256" key="9">
    <source>
        <dbReference type="ARBA" id="ARBA00023136"/>
    </source>
</evidence>
<evidence type="ECO:0000256" key="23">
    <source>
        <dbReference type="ARBA" id="ARBA00040654"/>
    </source>
</evidence>
<evidence type="ECO:0000256" key="8">
    <source>
        <dbReference type="ARBA" id="ARBA00023128"/>
    </source>
</evidence>
<comment type="catalytic activity">
    <reaction evidence="28">
        <text>thiosulfate(in) + sulfate(out) = thiosulfate(out) + sulfate(in)</text>
        <dbReference type="Rhea" id="RHEA:73215"/>
        <dbReference type="ChEBI" id="CHEBI:16189"/>
        <dbReference type="ChEBI" id="CHEBI:33542"/>
    </reaction>
</comment>
<evidence type="ECO:0000256" key="15">
    <source>
        <dbReference type="ARBA" id="ARBA00036130"/>
    </source>
</evidence>
<evidence type="ECO:0000256" key="12">
    <source>
        <dbReference type="ARBA" id="ARBA00035907"/>
    </source>
</evidence>
<comment type="catalytic activity">
    <reaction evidence="20">
        <text>malonate(in) + sulfate(out) = malonate(out) + sulfate(in)</text>
        <dbReference type="Rhea" id="RHEA:73195"/>
        <dbReference type="ChEBI" id="CHEBI:15792"/>
        <dbReference type="ChEBI" id="CHEBI:16189"/>
    </reaction>
</comment>
<comment type="similarity">
    <text evidence="2 31">Belongs to the mitochondrial carrier (TC 2.A.29) family.</text>
</comment>
<feature type="repeat" description="Solcar" evidence="30">
    <location>
        <begin position="7"/>
        <end position="96"/>
    </location>
</feature>
<evidence type="ECO:0000256" key="2">
    <source>
        <dbReference type="ARBA" id="ARBA00006375"/>
    </source>
</evidence>
<sequence>MSAFNWKPFVYGGLASVTAECGTFPIDLTKTRLQIQGQAHDAKFMEIRYRGMVHAFVRIFREEGLRALYSGIAPAVLRQASYGTIKIGTYQSLKRLFVDRPEDETLILNVCCGILSGVISSCIANPTDVLKIRMQVQGSLIQGGMVGNFINIYQQEGTRGLWKGVSLTAQRAAIVVGVELPVYDLSKKHLIKSGHMGDTVYTHFLSSLACGLAGAIASNPVEVVRTRMMNQRVLLNSSSFCYKGTLDCFLQTWRNEGFFALYKGFWPNWLRLGPWNIIACPVTSLSAPAVLYQESEIRGQANSMSSKSFPSTQQRGQIEDALRYI</sequence>
<evidence type="ECO:0000256" key="3">
    <source>
        <dbReference type="ARBA" id="ARBA00022448"/>
    </source>
</evidence>
<dbReference type="InterPro" id="IPR050391">
    <property type="entry name" value="Mito_Metabolite_Transporter"/>
</dbReference>
<evidence type="ECO:0000256" key="24">
    <source>
        <dbReference type="ARBA" id="ARBA00041892"/>
    </source>
</evidence>
<accession>A0AAV7NJS7</accession>
<comment type="catalytic activity">
    <reaction evidence="13">
        <text>(2R,3R)-tartrate(in) + sulfate(out) = (2R,3R)-tartrate(out) + sulfate(in)</text>
        <dbReference type="Rhea" id="RHEA:73403"/>
        <dbReference type="ChEBI" id="CHEBI:16189"/>
        <dbReference type="ChEBI" id="CHEBI:30924"/>
    </reaction>
</comment>
<evidence type="ECO:0000256" key="10">
    <source>
        <dbReference type="ARBA" id="ARBA00035765"/>
    </source>
</evidence>
<comment type="catalytic activity">
    <reaction evidence="16">
        <text>D-aspartate(in) + sulfate(out) = D-aspartate(out) + sulfate(in)</text>
        <dbReference type="Rhea" id="RHEA:73399"/>
        <dbReference type="ChEBI" id="CHEBI:16189"/>
        <dbReference type="ChEBI" id="CHEBI:29990"/>
    </reaction>
</comment>
<dbReference type="Gene3D" id="1.50.40.10">
    <property type="entry name" value="Mitochondrial carrier domain"/>
    <property type="match status" value="1"/>
</dbReference>
<evidence type="ECO:0000256" key="16">
    <source>
        <dbReference type="ARBA" id="ARBA00036479"/>
    </source>
</evidence>
<dbReference type="PRINTS" id="PR00926">
    <property type="entry name" value="MITOCARRIER"/>
</dbReference>
<dbReference type="SUPFAM" id="SSF103506">
    <property type="entry name" value="Mitochondrial carrier"/>
    <property type="match status" value="1"/>
</dbReference>
<dbReference type="InterPro" id="IPR023395">
    <property type="entry name" value="MCP_dom_sf"/>
</dbReference>
<evidence type="ECO:0000256" key="1">
    <source>
        <dbReference type="ARBA" id="ARBA00004448"/>
    </source>
</evidence>
<keyword evidence="8" id="KW-0496">Mitochondrion</keyword>
<dbReference type="Pfam" id="PF00153">
    <property type="entry name" value="Mito_carr"/>
    <property type="match status" value="3"/>
</dbReference>
<keyword evidence="7" id="KW-1133">Transmembrane helix</keyword>
<feature type="repeat" description="Solcar" evidence="30">
    <location>
        <begin position="104"/>
        <end position="189"/>
    </location>
</feature>
<evidence type="ECO:0000256" key="30">
    <source>
        <dbReference type="PROSITE-ProRule" id="PRU00282"/>
    </source>
</evidence>
<comment type="catalytic activity">
    <reaction evidence="17">
        <text>oxalate(in) + sulfate(out) = oxalate(out) + sulfate(in)</text>
        <dbReference type="Rhea" id="RHEA:72275"/>
        <dbReference type="ChEBI" id="CHEBI:16189"/>
        <dbReference type="ChEBI" id="CHEBI:30623"/>
    </reaction>
</comment>
<feature type="repeat" description="Solcar" evidence="30">
    <location>
        <begin position="205"/>
        <end position="289"/>
    </location>
</feature>
<dbReference type="EMBL" id="JANPWB010000012">
    <property type="protein sequence ID" value="KAJ1114618.1"/>
    <property type="molecule type" value="Genomic_DNA"/>
</dbReference>
<keyword evidence="5" id="KW-0677">Repeat</keyword>
<comment type="caution">
    <text evidence="32">The sequence shown here is derived from an EMBL/GenBank/DDBJ whole genome shotgun (WGS) entry which is preliminary data.</text>
</comment>
<evidence type="ECO:0000256" key="25">
    <source>
        <dbReference type="ARBA" id="ARBA00046040"/>
    </source>
</evidence>
<evidence type="ECO:0000256" key="7">
    <source>
        <dbReference type="ARBA" id="ARBA00022989"/>
    </source>
</evidence>
<keyword evidence="9 30" id="KW-0472">Membrane</keyword>
<keyword evidence="6" id="KW-0999">Mitochondrion inner membrane</keyword>